<evidence type="ECO:0000313" key="4">
    <source>
        <dbReference type="EMBL" id="CAH1403545.1"/>
    </source>
</evidence>
<dbReference type="PANTHER" id="PTHR46403:SF1">
    <property type="entry name" value="TP53-REGULATED INHIBITOR OF APOPTOSIS 1"/>
    <property type="match status" value="1"/>
</dbReference>
<dbReference type="GO" id="GO:0005634">
    <property type="term" value="C:nucleus"/>
    <property type="evidence" value="ECO:0007669"/>
    <property type="project" value="TreeGrafter"/>
</dbReference>
<keyword evidence="5" id="KW-1185">Reference proteome</keyword>
<protein>
    <submittedName>
        <fullName evidence="4">Uncharacterized protein</fullName>
    </submittedName>
</protein>
<evidence type="ECO:0000256" key="3">
    <source>
        <dbReference type="ARBA" id="ARBA00023706"/>
    </source>
</evidence>
<dbReference type="InterPro" id="IPR007918">
    <property type="entry name" value="MDM35_apoptosis"/>
</dbReference>
<dbReference type="PROSITE" id="PS51808">
    <property type="entry name" value="CHCH"/>
    <property type="match status" value="1"/>
</dbReference>
<reference evidence="4" key="1">
    <citation type="submission" date="2022-01" db="EMBL/GenBank/DDBJ databases">
        <authorList>
            <person name="King R."/>
        </authorList>
    </citation>
    <scope>NUCLEOTIDE SEQUENCE</scope>
</reference>
<dbReference type="Proteomes" id="UP001152798">
    <property type="component" value="Chromosome 5"/>
</dbReference>
<dbReference type="EMBL" id="OV725081">
    <property type="protein sequence ID" value="CAH1403545.1"/>
    <property type="molecule type" value="Genomic_DNA"/>
</dbReference>
<dbReference type="GO" id="GO:0005758">
    <property type="term" value="C:mitochondrial intermembrane space"/>
    <property type="evidence" value="ECO:0007669"/>
    <property type="project" value="TreeGrafter"/>
</dbReference>
<accession>A0A9P0HJ53</accession>
<evidence type="ECO:0000256" key="2">
    <source>
        <dbReference type="ARBA" id="ARBA00023157"/>
    </source>
</evidence>
<dbReference type="OrthoDB" id="19091at2759"/>
<keyword evidence="2" id="KW-1015">Disulfide bond</keyword>
<evidence type="ECO:0000313" key="5">
    <source>
        <dbReference type="Proteomes" id="UP001152798"/>
    </source>
</evidence>
<dbReference type="GO" id="GO:1990050">
    <property type="term" value="F:phosphatidic acid transfer activity"/>
    <property type="evidence" value="ECO:0007669"/>
    <property type="project" value="TreeGrafter"/>
</dbReference>
<dbReference type="GO" id="GO:0005829">
    <property type="term" value="C:cytosol"/>
    <property type="evidence" value="ECO:0007669"/>
    <property type="project" value="TreeGrafter"/>
</dbReference>
<name>A0A9P0HJ53_NEZVI</name>
<comment type="catalytic activity">
    <reaction evidence="3">
        <text>a 1,2-diacyl-sn-glycero-3-phosphate(in) = a 1,2-diacyl-sn-glycero-3-phosphate(out)</text>
        <dbReference type="Rhea" id="RHEA:36435"/>
        <dbReference type="ChEBI" id="CHEBI:58608"/>
    </reaction>
</comment>
<dbReference type="PANTHER" id="PTHR46403">
    <property type="entry name" value="TP53-REGULATED INHIBITOR OF APOPTOSIS 1"/>
    <property type="match status" value="1"/>
</dbReference>
<dbReference type="Pfam" id="PF05254">
    <property type="entry name" value="UPF0203"/>
    <property type="match status" value="1"/>
</dbReference>
<comment type="similarity">
    <text evidence="1">Belongs to the TRIAP1/MDM35 family.</text>
</comment>
<dbReference type="AlphaFoldDB" id="A0A9P0HJ53"/>
<evidence type="ECO:0000256" key="1">
    <source>
        <dbReference type="ARBA" id="ARBA00006196"/>
    </source>
</evidence>
<organism evidence="4 5">
    <name type="scientific">Nezara viridula</name>
    <name type="common">Southern green stink bug</name>
    <name type="synonym">Cimex viridulus</name>
    <dbReference type="NCBI Taxonomy" id="85310"/>
    <lineage>
        <taxon>Eukaryota</taxon>
        <taxon>Metazoa</taxon>
        <taxon>Ecdysozoa</taxon>
        <taxon>Arthropoda</taxon>
        <taxon>Hexapoda</taxon>
        <taxon>Insecta</taxon>
        <taxon>Pterygota</taxon>
        <taxon>Neoptera</taxon>
        <taxon>Paraneoptera</taxon>
        <taxon>Hemiptera</taxon>
        <taxon>Heteroptera</taxon>
        <taxon>Panheteroptera</taxon>
        <taxon>Pentatomomorpha</taxon>
        <taxon>Pentatomoidea</taxon>
        <taxon>Pentatomidae</taxon>
        <taxon>Pentatominae</taxon>
        <taxon>Nezara</taxon>
    </lineage>
</organism>
<sequence length="84" mass="9782">MNSIGNTCNEIKHQYDECFQSWFTEKFLKGTLSDDACDPLFKLYQQCIQKTMKENHIEVKDAEINYLGTDKECIPPSLNDKKSK</sequence>
<dbReference type="GO" id="GO:0045332">
    <property type="term" value="P:phospholipid translocation"/>
    <property type="evidence" value="ECO:0007669"/>
    <property type="project" value="TreeGrafter"/>
</dbReference>
<proteinExistence type="inferred from homology"/>
<gene>
    <name evidence="4" type="ORF">NEZAVI_LOCUS12140</name>
</gene>